<dbReference type="EMBL" id="CP146203">
    <property type="protein sequence ID" value="XBH22726.1"/>
    <property type="molecule type" value="Genomic_DNA"/>
</dbReference>
<proteinExistence type="predicted"/>
<gene>
    <name evidence="1" type="ORF">V5R04_05765</name>
</gene>
<evidence type="ECO:0000313" key="1">
    <source>
        <dbReference type="EMBL" id="XBH22726.1"/>
    </source>
</evidence>
<sequence length="60" mass="6509">MSPWEEEVAAATIGVLRNIPEAIRAQAFADGLELMATAPARYAFPALKKHPDADEEDEAL</sequence>
<name>A0AAU7E0V9_9MICO</name>
<protein>
    <recommendedName>
        <fullName evidence="2">DUF2281 domain-containing protein</fullName>
    </recommendedName>
</protein>
<organism evidence="1">
    <name type="scientific">Jonesiaceae bacterium BS-20</name>
    <dbReference type="NCBI Taxonomy" id="3120821"/>
    <lineage>
        <taxon>Bacteria</taxon>
        <taxon>Bacillati</taxon>
        <taxon>Actinomycetota</taxon>
        <taxon>Actinomycetes</taxon>
        <taxon>Micrococcales</taxon>
        <taxon>Jonesiaceae</taxon>
    </lineage>
</organism>
<reference evidence="1" key="1">
    <citation type="submission" date="2024-02" db="EMBL/GenBank/DDBJ databases">
        <title>Tomenella chthoni gen. nov. sp. nov., a member of the family Jonesiaceae isolated from bat guano.</title>
        <authorList>
            <person name="Miller S.L."/>
            <person name="King J."/>
            <person name="Sankaranarayanan K."/>
            <person name="Lawson P.A."/>
        </authorList>
    </citation>
    <scope>NUCLEOTIDE SEQUENCE</scope>
    <source>
        <strain evidence="1">BS-20</strain>
    </source>
</reference>
<dbReference type="AlphaFoldDB" id="A0AAU7E0V9"/>
<evidence type="ECO:0008006" key="2">
    <source>
        <dbReference type="Google" id="ProtNLM"/>
    </source>
</evidence>
<accession>A0AAU7E0V9</accession>